<evidence type="ECO:0000313" key="1">
    <source>
        <dbReference type="EMBL" id="KAG1772929.1"/>
    </source>
</evidence>
<gene>
    <name evidence="1" type="ORF">EV702DRAFT_976230</name>
</gene>
<keyword evidence="2" id="KW-1185">Reference proteome</keyword>
<accession>A0A9P7CZJ2</accession>
<organism evidence="1 2">
    <name type="scientific">Suillus placidus</name>
    <dbReference type="NCBI Taxonomy" id="48579"/>
    <lineage>
        <taxon>Eukaryota</taxon>
        <taxon>Fungi</taxon>
        <taxon>Dikarya</taxon>
        <taxon>Basidiomycota</taxon>
        <taxon>Agaricomycotina</taxon>
        <taxon>Agaricomycetes</taxon>
        <taxon>Agaricomycetidae</taxon>
        <taxon>Boletales</taxon>
        <taxon>Suillineae</taxon>
        <taxon>Suillaceae</taxon>
        <taxon>Suillus</taxon>
    </lineage>
</organism>
<dbReference type="AlphaFoldDB" id="A0A9P7CZJ2"/>
<reference evidence="1" key="1">
    <citation type="journal article" date="2020" name="New Phytol.">
        <title>Comparative genomics reveals dynamic genome evolution in host specialist ectomycorrhizal fungi.</title>
        <authorList>
            <person name="Lofgren L.A."/>
            <person name="Nguyen N.H."/>
            <person name="Vilgalys R."/>
            <person name="Ruytinx J."/>
            <person name="Liao H.L."/>
            <person name="Branco S."/>
            <person name="Kuo A."/>
            <person name="LaButti K."/>
            <person name="Lipzen A."/>
            <person name="Andreopoulos W."/>
            <person name="Pangilinan J."/>
            <person name="Riley R."/>
            <person name="Hundley H."/>
            <person name="Na H."/>
            <person name="Barry K."/>
            <person name="Grigoriev I.V."/>
            <person name="Stajich J.E."/>
            <person name="Kennedy P.G."/>
        </authorList>
    </citation>
    <scope>NUCLEOTIDE SEQUENCE</scope>
    <source>
        <strain evidence="1">DOB743</strain>
    </source>
</reference>
<dbReference type="EMBL" id="JABBWD010000050">
    <property type="protein sequence ID" value="KAG1772929.1"/>
    <property type="molecule type" value="Genomic_DNA"/>
</dbReference>
<evidence type="ECO:0000313" key="2">
    <source>
        <dbReference type="Proteomes" id="UP000714275"/>
    </source>
</evidence>
<comment type="caution">
    <text evidence="1">The sequence shown here is derived from an EMBL/GenBank/DDBJ whole genome shotgun (WGS) entry which is preliminary data.</text>
</comment>
<sequence length="72" mass="8294">KDEQIGAILFQICKYLSSLRRKGGAQTSDYMVYPMALANLRRRFDYLCTTLLRNDCLSDISDSFVPFFVLFG</sequence>
<name>A0A9P7CZJ2_9AGAM</name>
<feature type="non-terminal residue" evidence="1">
    <location>
        <position position="1"/>
    </location>
</feature>
<dbReference type="OrthoDB" id="2687885at2759"/>
<proteinExistence type="predicted"/>
<dbReference type="Proteomes" id="UP000714275">
    <property type="component" value="Unassembled WGS sequence"/>
</dbReference>
<protein>
    <submittedName>
        <fullName evidence="1">Uncharacterized protein</fullName>
    </submittedName>
</protein>